<sequence length="146" mass="16737">MSHHLALGLTILLYVCITTPVVDARRDSNQKFKACCARQKDADKACKRKFCDFNAIRQDNMLFFLSTCSAKGATVKRMWDCASSRIDHTECCKNNNVQPECVIFCNTTTTVPEDYYSHLHCLQSFAGIRDCFRWYLEKNANIFGDN</sequence>
<keyword evidence="4" id="KW-1185">Reference proteome</keyword>
<reference evidence="3 4" key="1">
    <citation type="submission" date="2014-11" db="EMBL/GenBank/DDBJ databases">
        <title>Genetic blueprint of the zoonotic pathogen Toxocara canis.</title>
        <authorList>
            <person name="Zhu X.-Q."/>
            <person name="Korhonen P.K."/>
            <person name="Cai H."/>
            <person name="Young N.D."/>
            <person name="Nejsum P."/>
            <person name="von Samson-Himmelstjerna G."/>
            <person name="Boag P.R."/>
            <person name="Tan P."/>
            <person name="Li Q."/>
            <person name="Min J."/>
            <person name="Yang Y."/>
            <person name="Wang X."/>
            <person name="Fang X."/>
            <person name="Hall R.S."/>
            <person name="Hofmann A."/>
            <person name="Sternberg P.W."/>
            <person name="Jex A.R."/>
            <person name="Gasser R.B."/>
        </authorList>
    </citation>
    <scope>NUCLEOTIDE SEQUENCE [LARGE SCALE GENOMIC DNA]</scope>
    <source>
        <strain evidence="3">PN_DK_2014</strain>
    </source>
</reference>
<dbReference type="PANTHER" id="PTHR46705:SF13">
    <property type="entry name" value="DOMAIN OF UNKNOWN FUNCTION DB DOMAIN-CONTAINING PROTEIN"/>
    <property type="match status" value="1"/>
</dbReference>
<evidence type="ECO:0000256" key="1">
    <source>
        <dbReference type="SAM" id="SignalP"/>
    </source>
</evidence>
<accession>A0A0B2VDF5</accession>
<evidence type="ECO:0000313" key="3">
    <source>
        <dbReference type="EMBL" id="KHN79553.1"/>
    </source>
</evidence>
<gene>
    <name evidence="3" type="ORF">Tcan_17273</name>
</gene>
<dbReference type="Proteomes" id="UP000031036">
    <property type="component" value="Unassembled WGS sequence"/>
</dbReference>
<feature type="chain" id="PRO_5002079971" description="Domain of unknown function DB domain-containing protein" evidence="1">
    <location>
        <begin position="25"/>
        <end position="146"/>
    </location>
</feature>
<dbReference type="OMA" id="LMWDCAS"/>
<dbReference type="PANTHER" id="PTHR46705">
    <property type="entry name" value="PROTEIN CBG09805"/>
    <property type="match status" value="1"/>
</dbReference>
<evidence type="ECO:0000313" key="4">
    <source>
        <dbReference type="Proteomes" id="UP000031036"/>
    </source>
</evidence>
<dbReference type="EMBL" id="JPKZ01001897">
    <property type="protein sequence ID" value="KHN79553.1"/>
    <property type="molecule type" value="Genomic_DNA"/>
</dbReference>
<keyword evidence="1" id="KW-0732">Signal</keyword>
<dbReference type="InterPro" id="IPR002602">
    <property type="entry name" value="DB"/>
</dbReference>
<protein>
    <recommendedName>
        <fullName evidence="2">Domain of unknown function DB domain-containing protein</fullName>
    </recommendedName>
</protein>
<dbReference type="Pfam" id="PF01682">
    <property type="entry name" value="DB"/>
    <property type="match status" value="1"/>
</dbReference>
<dbReference type="OrthoDB" id="5843172at2759"/>
<feature type="domain" description="Domain of unknown function DB" evidence="2">
    <location>
        <begin position="35"/>
        <end position="132"/>
    </location>
</feature>
<organism evidence="3 4">
    <name type="scientific">Toxocara canis</name>
    <name type="common">Canine roundworm</name>
    <dbReference type="NCBI Taxonomy" id="6265"/>
    <lineage>
        <taxon>Eukaryota</taxon>
        <taxon>Metazoa</taxon>
        <taxon>Ecdysozoa</taxon>
        <taxon>Nematoda</taxon>
        <taxon>Chromadorea</taxon>
        <taxon>Rhabditida</taxon>
        <taxon>Spirurina</taxon>
        <taxon>Ascaridomorpha</taxon>
        <taxon>Ascaridoidea</taxon>
        <taxon>Toxocaridae</taxon>
        <taxon>Toxocara</taxon>
    </lineage>
</organism>
<dbReference type="AlphaFoldDB" id="A0A0B2VDF5"/>
<proteinExistence type="predicted"/>
<feature type="signal peptide" evidence="1">
    <location>
        <begin position="1"/>
        <end position="24"/>
    </location>
</feature>
<comment type="caution">
    <text evidence="3">The sequence shown here is derived from an EMBL/GenBank/DDBJ whole genome shotgun (WGS) entry which is preliminary data.</text>
</comment>
<evidence type="ECO:0000259" key="2">
    <source>
        <dbReference type="Pfam" id="PF01682"/>
    </source>
</evidence>
<name>A0A0B2VDF5_TOXCA</name>